<protein>
    <submittedName>
        <fullName evidence="1">Uncharacterized protein</fullName>
    </submittedName>
</protein>
<dbReference type="Proteomes" id="UP001281147">
    <property type="component" value="Unassembled WGS sequence"/>
</dbReference>
<dbReference type="EMBL" id="JAUTXU010000007">
    <property type="protein sequence ID" value="KAK3723967.1"/>
    <property type="molecule type" value="Genomic_DNA"/>
</dbReference>
<accession>A0ACC3NW58</accession>
<evidence type="ECO:0000313" key="1">
    <source>
        <dbReference type="EMBL" id="KAK3723967.1"/>
    </source>
</evidence>
<organism evidence="1 2">
    <name type="scientific">Vermiconidia calcicola</name>
    <dbReference type="NCBI Taxonomy" id="1690605"/>
    <lineage>
        <taxon>Eukaryota</taxon>
        <taxon>Fungi</taxon>
        <taxon>Dikarya</taxon>
        <taxon>Ascomycota</taxon>
        <taxon>Pezizomycotina</taxon>
        <taxon>Dothideomycetes</taxon>
        <taxon>Dothideomycetidae</taxon>
        <taxon>Mycosphaerellales</taxon>
        <taxon>Extremaceae</taxon>
        <taxon>Vermiconidia</taxon>
    </lineage>
</organism>
<comment type="caution">
    <text evidence="1">The sequence shown here is derived from an EMBL/GenBank/DDBJ whole genome shotgun (WGS) entry which is preliminary data.</text>
</comment>
<evidence type="ECO:0000313" key="2">
    <source>
        <dbReference type="Proteomes" id="UP001281147"/>
    </source>
</evidence>
<proteinExistence type="predicted"/>
<gene>
    <name evidence="1" type="ORF">LTR37_001451</name>
</gene>
<sequence>MSPSSGVVARDNTTGLQYMFFLPDSGNHFAVPEAVGADNQVLPHQATPVQKLKDGLEEAVEGKMVHKQDWGAGEFVSRVITSGRG</sequence>
<reference evidence="1" key="1">
    <citation type="submission" date="2023-07" db="EMBL/GenBank/DDBJ databases">
        <title>Black Yeasts Isolated from many extreme environments.</title>
        <authorList>
            <person name="Coleine C."/>
            <person name="Stajich J.E."/>
            <person name="Selbmann L."/>
        </authorList>
    </citation>
    <scope>NUCLEOTIDE SEQUENCE</scope>
    <source>
        <strain evidence="1">CCFEE 5714</strain>
    </source>
</reference>
<name>A0ACC3NW58_9PEZI</name>
<keyword evidence="2" id="KW-1185">Reference proteome</keyword>